<name>A0A0E9US69_ANGAN</name>
<protein>
    <submittedName>
        <fullName evidence="2">Uncharacterized protein</fullName>
    </submittedName>
</protein>
<keyword evidence="1" id="KW-1133">Transmembrane helix</keyword>
<organism evidence="2">
    <name type="scientific">Anguilla anguilla</name>
    <name type="common">European freshwater eel</name>
    <name type="synonym">Muraena anguilla</name>
    <dbReference type="NCBI Taxonomy" id="7936"/>
    <lineage>
        <taxon>Eukaryota</taxon>
        <taxon>Metazoa</taxon>
        <taxon>Chordata</taxon>
        <taxon>Craniata</taxon>
        <taxon>Vertebrata</taxon>
        <taxon>Euteleostomi</taxon>
        <taxon>Actinopterygii</taxon>
        <taxon>Neopterygii</taxon>
        <taxon>Teleostei</taxon>
        <taxon>Anguilliformes</taxon>
        <taxon>Anguillidae</taxon>
        <taxon>Anguilla</taxon>
    </lineage>
</organism>
<sequence length="47" mass="5728">MAKCFFFNGLKKNTYYIDTHYYFRLWTVSKWLIINGLLFPVISVYLV</sequence>
<dbReference type="EMBL" id="GBXM01040799">
    <property type="protein sequence ID" value="JAH67778.1"/>
    <property type="molecule type" value="Transcribed_RNA"/>
</dbReference>
<proteinExistence type="predicted"/>
<accession>A0A0E9US69</accession>
<reference evidence="2" key="1">
    <citation type="submission" date="2014-11" db="EMBL/GenBank/DDBJ databases">
        <authorList>
            <person name="Amaro Gonzalez C."/>
        </authorList>
    </citation>
    <scope>NUCLEOTIDE SEQUENCE</scope>
</reference>
<reference evidence="2" key="2">
    <citation type="journal article" date="2015" name="Fish Shellfish Immunol.">
        <title>Early steps in the European eel (Anguilla anguilla)-Vibrio vulnificus interaction in the gills: Role of the RtxA13 toxin.</title>
        <authorList>
            <person name="Callol A."/>
            <person name="Pajuelo D."/>
            <person name="Ebbesson L."/>
            <person name="Teles M."/>
            <person name="MacKenzie S."/>
            <person name="Amaro C."/>
        </authorList>
    </citation>
    <scope>NUCLEOTIDE SEQUENCE</scope>
</reference>
<evidence type="ECO:0000256" key="1">
    <source>
        <dbReference type="SAM" id="Phobius"/>
    </source>
</evidence>
<evidence type="ECO:0000313" key="2">
    <source>
        <dbReference type="EMBL" id="JAH67778.1"/>
    </source>
</evidence>
<dbReference type="AlphaFoldDB" id="A0A0E9US69"/>
<keyword evidence="1" id="KW-0472">Membrane</keyword>
<keyword evidence="1" id="KW-0812">Transmembrane</keyword>
<feature type="transmembrane region" description="Helical" evidence="1">
    <location>
        <begin position="21"/>
        <end position="46"/>
    </location>
</feature>